<dbReference type="Proteomes" id="UP001234495">
    <property type="component" value="Unassembled WGS sequence"/>
</dbReference>
<comment type="caution">
    <text evidence="2">The sequence shown here is derived from an EMBL/GenBank/DDBJ whole genome shotgun (WGS) entry which is preliminary data.</text>
</comment>
<protein>
    <submittedName>
        <fullName evidence="2">N-acetylglutamate synthase-like GNAT family acetyltransferase</fullName>
    </submittedName>
</protein>
<evidence type="ECO:0000313" key="3">
    <source>
        <dbReference type="Proteomes" id="UP001234495"/>
    </source>
</evidence>
<evidence type="ECO:0000259" key="1">
    <source>
        <dbReference type="PROSITE" id="PS51186"/>
    </source>
</evidence>
<dbReference type="CDD" id="cd04301">
    <property type="entry name" value="NAT_SF"/>
    <property type="match status" value="1"/>
</dbReference>
<name>A0ABT9ZAF9_9BACI</name>
<dbReference type="Pfam" id="PF00583">
    <property type="entry name" value="Acetyltransf_1"/>
    <property type="match status" value="1"/>
</dbReference>
<feature type="domain" description="N-acetyltransferase" evidence="1">
    <location>
        <begin position="156"/>
        <end position="300"/>
    </location>
</feature>
<dbReference type="SUPFAM" id="SSF55729">
    <property type="entry name" value="Acyl-CoA N-acyltransferases (Nat)"/>
    <property type="match status" value="1"/>
</dbReference>
<keyword evidence="3" id="KW-1185">Reference proteome</keyword>
<reference evidence="2 3" key="1">
    <citation type="submission" date="2023-07" db="EMBL/GenBank/DDBJ databases">
        <title>Genomic Encyclopedia of Type Strains, Phase IV (KMG-IV): sequencing the most valuable type-strain genomes for metagenomic binning, comparative biology and taxonomic classification.</title>
        <authorList>
            <person name="Goeker M."/>
        </authorList>
    </citation>
    <scope>NUCLEOTIDE SEQUENCE [LARGE SCALE GENOMIC DNA]</scope>
    <source>
        <strain evidence="2 3">DSM 29005</strain>
    </source>
</reference>
<dbReference type="InterPro" id="IPR016181">
    <property type="entry name" value="Acyl_CoA_acyltransferase"/>
</dbReference>
<dbReference type="InterPro" id="IPR000182">
    <property type="entry name" value="GNAT_dom"/>
</dbReference>
<organism evidence="2 3">
    <name type="scientific">Metabacillus malikii</name>
    <dbReference type="NCBI Taxonomy" id="1504265"/>
    <lineage>
        <taxon>Bacteria</taxon>
        <taxon>Bacillati</taxon>
        <taxon>Bacillota</taxon>
        <taxon>Bacilli</taxon>
        <taxon>Bacillales</taxon>
        <taxon>Bacillaceae</taxon>
        <taxon>Metabacillus</taxon>
    </lineage>
</organism>
<sequence>MISIKFVYKTFDSSFYDTVCDFLIELSKDDHNHINWNWARWEWMVFHPEFDNSLADKIGLWFYNNEMVGMTTYDHYFGEAFYAVKKDYEELEEEILEYAITNFSNENGIGIAVNITDSHTIDLLHRYEFVKVKNTENILENIFDGSRFDYKLPKGIEVRNLDIKNDLYKHHKVLWYGFENDGDLPIDEQTMDKQKRMLSASHLNSYLHVVAVNEDGEYVAYCGCWYNSKTDYAYVEPVCTVPQYRKMGIGKALVLEALKRCYSEGAKKAYVISDDPFYKSMGFVQHSCNRAHYSRYLFSH</sequence>
<accession>A0ABT9ZAF9</accession>
<proteinExistence type="predicted"/>
<dbReference type="PROSITE" id="PS51186">
    <property type="entry name" value="GNAT"/>
    <property type="match status" value="1"/>
</dbReference>
<dbReference type="Gene3D" id="3.40.630.30">
    <property type="match status" value="1"/>
</dbReference>
<gene>
    <name evidence="2" type="ORF">J2S19_000481</name>
</gene>
<evidence type="ECO:0000313" key="2">
    <source>
        <dbReference type="EMBL" id="MDQ0229231.1"/>
    </source>
</evidence>
<dbReference type="EMBL" id="JAUSUD010000001">
    <property type="protein sequence ID" value="MDQ0229231.1"/>
    <property type="molecule type" value="Genomic_DNA"/>
</dbReference>